<dbReference type="PROSITE" id="PS00460">
    <property type="entry name" value="GLUTATHIONE_PEROXID_1"/>
    <property type="match status" value="1"/>
</dbReference>
<evidence type="ECO:0000256" key="1">
    <source>
        <dbReference type="ARBA" id="ARBA00006926"/>
    </source>
</evidence>
<dbReference type="GO" id="GO:0004601">
    <property type="term" value="F:peroxidase activity"/>
    <property type="evidence" value="ECO:0007669"/>
    <property type="project" value="UniProtKB-KW"/>
</dbReference>
<dbReference type="InterPro" id="IPR036249">
    <property type="entry name" value="Thioredoxin-like_sf"/>
</dbReference>
<dbReference type="Proteomes" id="UP000008634">
    <property type="component" value="Chromosome"/>
</dbReference>
<dbReference type="PRINTS" id="PR01011">
    <property type="entry name" value="GLUTPROXDASE"/>
</dbReference>
<dbReference type="KEGG" id="cao:Celal_3536"/>
<feature type="active site" evidence="4">
    <location>
        <position position="54"/>
    </location>
</feature>
<dbReference type="SUPFAM" id="SSF52833">
    <property type="entry name" value="Thioredoxin-like"/>
    <property type="match status" value="1"/>
</dbReference>
<proteinExistence type="inferred from homology"/>
<dbReference type="CDD" id="cd00340">
    <property type="entry name" value="GSH_Peroxidase"/>
    <property type="match status" value="1"/>
</dbReference>
<name>E6X8E4_CELAD</name>
<dbReference type="Gene3D" id="3.40.30.10">
    <property type="entry name" value="Glutaredoxin"/>
    <property type="match status" value="1"/>
</dbReference>
<evidence type="ECO:0000313" key="6">
    <source>
        <dbReference type="EMBL" id="ADV50800.1"/>
    </source>
</evidence>
<dbReference type="InterPro" id="IPR029759">
    <property type="entry name" value="GPX_AS"/>
</dbReference>
<sequence length="174" mass="19628">MKLTDKAKVTPTNSNELQKRSIYDIAINAINGTPISLKKFKGKKILFVNVASECGFTKQYEDLQTLSDTYKDKLVVIGSPCNQFGKQEPGAASQIQEFCSLNFGVTFLLTEKIAVKGAKQHPLYEWLTHKSLNGKKSSSVKWNFQKYLVDDTGQFIDYYFSITKPLSSKIIKQL</sequence>
<dbReference type="HOGENOM" id="CLU_029507_1_1_10"/>
<gene>
    <name evidence="6" type="ordered locus">Celal_3536</name>
</gene>
<dbReference type="PANTHER" id="PTHR11592">
    <property type="entry name" value="GLUTATHIONE PEROXIDASE"/>
    <property type="match status" value="1"/>
</dbReference>
<organism evidence="6 7">
    <name type="scientific">Cellulophaga algicola (strain DSM 14237 / IC166 / ACAM 630)</name>
    <dbReference type="NCBI Taxonomy" id="688270"/>
    <lineage>
        <taxon>Bacteria</taxon>
        <taxon>Pseudomonadati</taxon>
        <taxon>Bacteroidota</taxon>
        <taxon>Flavobacteriia</taxon>
        <taxon>Flavobacteriales</taxon>
        <taxon>Flavobacteriaceae</taxon>
        <taxon>Cellulophaga</taxon>
    </lineage>
</organism>
<evidence type="ECO:0000256" key="5">
    <source>
        <dbReference type="RuleBase" id="RU000499"/>
    </source>
</evidence>
<dbReference type="InterPro" id="IPR000889">
    <property type="entry name" value="Glutathione_peroxidase"/>
</dbReference>
<dbReference type="PANTHER" id="PTHR11592:SF134">
    <property type="entry name" value="PHOSPHOLIPID HYDROPEROXIDE GLUTATHIONE PEROXIDASE"/>
    <property type="match status" value="1"/>
</dbReference>
<dbReference type="PROSITE" id="PS51355">
    <property type="entry name" value="GLUTATHIONE_PEROXID_3"/>
    <property type="match status" value="1"/>
</dbReference>
<dbReference type="AlphaFoldDB" id="E6X8E4"/>
<evidence type="ECO:0000256" key="2">
    <source>
        <dbReference type="ARBA" id="ARBA00022559"/>
    </source>
</evidence>
<reference evidence="6 7" key="1">
    <citation type="journal article" date="2010" name="Stand. Genomic Sci.">
        <title>Complete genome sequence of Cellulophaga algicola type strain (IC166).</title>
        <authorList>
            <person name="Abt B."/>
            <person name="Lu M."/>
            <person name="Misra M."/>
            <person name="Han C."/>
            <person name="Nolan M."/>
            <person name="Lucas S."/>
            <person name="Hammon N."/>
            <person name="Deshpande S."/>
            <person name="Cheng J.F."/>
            <person name="Tapia R."/>
            <person name="Goodwin L."/>
            <person name="Pitluck S."/>
            <person name="Liolios K."/>
            <person name="Pagani I."/>
            <person name="Ivanova N."/>
            <person name="Mavromatis K."/>
            <person name="Ovchinikova G."/>
            <person name="Pati A."/>
            <person name="Chen A."/>
            <person name="Palaniappan K."/>
            <person name="Land M."/>
            <person name="Hauser L."/>
            <person name="Chang Y.J."/>
            <person name="Jeffries C.D."/>
            <person name="Detter J.C."/>
            <person name="Brambilla E."/>
            <person name="Rohde M."/>
            <person name="Tindall B.J."/>
            <person name="Goker M."/>
            <person name="Woyke T."/>
            <person name="Bristow J."/>
            <person name="Eisen J.A."/>
            <person name="Markowitz V."/>
            <person name="Hugenholtz P."/>
            <person name="Kyrpides N.C."/>
            <person name="Klenk H.P."/>
            <person name="Lapidus A."/>
        </authorList>
    </citation>
    <scope>NUCLEOTIDE SEQUENCE [LARGE SCALE GENOMIC DNA]</scope>
    <source>
        <strain evidence="7">DSM 14237 / IC166 / ACAM 630</strain>
    </source>
</reference>
<dbReference type="RefSeq" id="WP_013552251.1">
    <property type="nucleotide sequence ID" value="NC_014934.1"/>
</dbReference>
<dbReference type="eggNOG" id="COG0386">
    <property type="taxonomic scope" value="Bacteria"/>
</dbReference>
<keyword evidence="7" id="KW-1185">Reference proteome</keyword>
<dbReference type="OrthoDB" id="9789406at2"/>
<dbReference type="GO" id="GO:0006979">
    <property type="term" value="P:response to oxidative stress"/>
    <property type="evidence" value="ECO:0007669"/>
    <property type="project" value="InterPro"/>
</dbReference>
<dbReference type="Pfam" id="PF00255">
    <property type="entry name" value="GSHPx"/>
    <property type="match status" value="1"/>
</dbReference>
<keyword evidence="2 5" id="KW-0575">Peroxidase</keyword>
<evidence type="ECO:0000256" key="4">
    <source>
        <dbReference type="PIRSR" id="PIRSR000303-1"/>
    </source>
</evidence>
<evidence type="ECO:0000313" key="7">
    <source>
        <dbReference type="Proteomes" id="UP000008634"/>
    </source>
</evidence>
<dbReference type="STRING" id="688270.Celal_3536"/>
<evidence type="ECO:0000256" key="3">
    <source>
        <dbReference type="ARBA" id="ARBA00023002"/>
    </source>
</evidence>
<dbReference type="FunFam" id="3.40.30.10:FF:000010">
    <property type="entry name" value="Glutathione peroxidase"/>
    <property type="match status" value="1"/>
</dbReference>
<comment type="similarity">
    <text evidence="1 5">Belongs to the glutathione peroxidase family.</text>
</comment>
<dbReference type="EMBL" id="CP002453">
    <property type="protein sequence ID" value="ADV50800.1"/>
    <property type="molecule type" value="Genomic_DNA"/>
</dbReference>
<protein>
    <recommendedName>
        <fullName evidence="5">Glutathione peroxidase</fullName>
    </recommendedName>
</protein>
<keyword evidence="3 5" id="KW-0560">Oxidoreductase</keyword>
<accession>E6X8E4</accession>
<dbReference type="PIRSF" id="PIRSF000303">
    <property type="entry name" value="Glutathion_perox"/>
    <property type="match status" value="1"/>
</dbReference>